<dbReference type="Proteomes" id="UP000183253">
    <property type="component" value="Unassembled WGS sequence"/>
</dbReference>
<keyword evidence="1" id="KW-0732">Signal</keyword>
<evidence type="ECO:0000313" key="3">
    <source>
        <dbReference type="EMBL" id="SEA38831.1"/>
    </source>
</evidence>
<dbReference type="InterPro" id="IPR025442">
    <property type="entry name" value="DUF4185"/>
</dbReference>
<protein>
    <recommendedName>
        <fullName evidence="2">DUF4185 domain-containing protein</fullName>
    </recommendedName>
</protein>
<name>A0A1H4ASK5_9BACT</name>
<reference evidence="3 4" key="1">
    <citation type="submission" date="2016-10" db="EMBL/GenBank/DDBJ databases">
        <authorList>
            <person name="de Groot N.N."/>
        </authorList>
    </citation>
    <scope>NUCLEOTIDE SEQUENCE [LARGE SCALE GENOMIC DNA]</scope>
    <source>
        <strain evidence="3 4">DSM 25383</strain>
    </source>
</reference>
<dbReference type="AlphaFoldDB" id="A0A1H4ASK5"/>
<keyword evidence="4" id="KW-1185">Reference proteome</keyword>
<evidence type="ECO:0000313" key="4">
    <source>
        <dbReference type="Proteomes" id="UP000183253"/>
    </source>
</evidence>
<dbReference type="InterPro" id="IPR023296">
    <property type="entry name" value="Glyco_hydro_beta-prop_sf"/>
</dbReference>
<feature type="signal peptide" evidence="1">
    <location>
        <begin position="1"/>
        <end position="27"/>
    </location>
</feature>
<dbReference type="OrthoDB" id="9765957at2"/>
<accession>A0A1H4ASK5</accession>
<evidence type="ECO:0000259" key="2">
    <source>
        <dbReference type="Pfam" id="PF13810"/>
    </source>
</evidence>
<feature type="domain" description="DUF4185" evidence="2">
    <location>
        <begin position="45"/>
        <end position="335"/>
    </location>
</feature>
<feature type="chain" id="PRO_5010321764" description="DUF4185 domain-containing protein" evidence="1">
    <location>
        <begin position="28"/>
        <end position="370"/>
    </location>
</feature>
<sequence>MMKILKFLTLPTLLAAVSCGSNSPAKAPSVHVDTRFTTLYSPDSNGVTGSDGAISIVLDDGSSLFMTGDCFLGEVVGGKRDFSYEMINNSLIHISADSKYLGAYYGGTPEAPQSLCTPLEAATSQYVYWYWPGHGFQHGNTLHLFMTKFYQGGEGQWGFRFDGTDAVKIDMTDYSVRSIEEIYDDRCPIHWGHCVMKQGGWYYVYGTRSGAGYDPAQLCVSRAKFDEAADGLGPYEYFDGTGWSADPASAAACQGLDVPVSEQFSVFKHGDVYVLVTQRRAQQAGDIYSYIADTPVGPWRNKQLLYVTTEQDNDRELFTYNAMAHPQFINEANELLICYNINSYNLQKPYLDVLTYRPVFLRVPMSMILE</sequence>
<dbReference type="SUPFAM" id="SSF75005">
    <property type="entry name" value="Arabinanase/levansucrase/invertase"/>
    <property type="match status" value="1"/>
</dbReference>
<dbReference type="STRING" id="1033731.SAMN05444145_103108"/>
<dbReference type="PROSITE" id="PS51257">
    <property type="entry name" value="PROKAR_LIPOPROTEIN"/>
    <property type="match status" value="1"/>
</dbReference>
<dbReference type="EMBL" id="FNRI01000003">
    <property type="protein sequence ID" value="SEA38831.1"/>
    <property type="molecule type" value="Genomic_DNA"/>
</dbReference>
<proteinExistence type="predicted"/>
<organism evidence="3 4">
    <name type="scientific">Alistipes timonensis JC136</name>
    <dbReference type="NCBI Taxonomy" id="1033731"/>
    <lineage>
        <taxon>Bacteria</taxon>
        <taxon>Pseudomonadati</taxon>
        <taxon>Bacteroidota</taxon>
        <taxon>Bacteroidia</taxon>
        <taxon>Bacteroidales</taxon>
        <taxon>Rikenellaceae</taxon>
        <taxon>Alistipes</taxon>
    </lineage>
</organism>
<dbReference type="Pfam" id="PF13810">
    <property type="entry name" value="DUF4185"/>
    <property type="match status" value="1"/>
</dbReference>
<gene>
    <name evidence="3" type="ORF">SAMN05444145_103108</name>
</gene>
<evidence type="ECO:0000256" key="1">
    <source>
        <dbReference type="SAM" id="SignalP"/>
    </source>
</evidence>